<dbReference type="AlphaFoldDB" id="A0A3A8AN13"/>
<evidence type="ECO:0000313" key="4">
    <source>
        <dbReference type="Proteomes" id="UP000246132"/>
    </source>
</evidence>
<organism evidence="3 4">
    <name type="scientific">Oceaniradius stylonematis</name>
    <dbReference type="NCBI Taxonomy" id="2184161"/>
    <lineage>
        <taxon>Bacteria</taxon>
        <taxon>Pseudomonadati</taxon>
        <taxon>Pseudomonadota</taxon>
        <taxon>Alphaproteobacteria</taxon>
        <taxon>Hyphomicrobiales</taxon>
        <taxon>Ahrensiaceae</taxon>
        <taxon>Oceaniradius</taxon>
    </lineage>
</organism>
<reference evidence="3 4" key="1">
    <citation type="journal article" date="2018" name="Int. J. Syst. Bacteriol.">
        <title>Oceaniradius stylonemae gen. nov., sp. nov., isolated from a red alga, Stylonema cornu-cervi.</title>
        <authorList>
            <person name="Jeong S."/>
        </authorList>
    </citation>
    <scope>NUCLEOTIDE SEQUENCE [LARGE SCALE GENOMIC DNA]</scope>
    <source>
        <strain evidence="3 4">StC1</strain>
    </source>
</reference>
<dbReference type="Pfam" id="PF01713">
    <property type="entry name" value="Smr"/>
    <property type="match status" value="1"/>
</dbReference>
<evidence type="ECO:0000313" key="3">
    <source>
        <dbReference type="EMBL" id="RKF07293.1"/>
    </source>
</evidence>
<dbReference type="InterPro" id="IPR002625">
    <property type="entry name" value="Smr_dom"/>
</dbReference>
<dbReference type="OrthoDB" id="7165597at2"/>
<sequence>MGAVTEHRKSRKPTHPLSLEDRILWNKVARTVNPLDRVRHRQAQQDVWDDWVAGAFGEDAPTQSTPARRGAAGEPNRSAAPPAPVRQAQRAARAPGPVPIEQPVYRKLSRGRTPIDASIDLHNMNQDEAMSQLHRFLTQARARDCRHVLVITGKGRSPHSDGVLRRMVPFWLSREPFAGLVSGIRSAARGHGGDGAFYVRLRKTAEPHGHRHR</sequence>
<dbReference type="PANTHER" id="PTHR35562">
    <property type="entry name" value="DNA ENDONUCLEASE SMRA-RELATED"/>
    <property type="match status" value="1"/>
</dbReference>
<dbReference type="PROSITE" id="PS50828">
    <property type="entry name" value="SMR"/>
    <property type="match status" value="1"/>
</dbReference>
<dbReference type="InterPro" id="IPR036063">
    <property type="entry name" value="Smr_dom_sf"/>
</dbReference>
<evidence type="ECO:0000259" key="2">
    <source>
        <dbReference type="PROSITE" id="PS50828"/>
    </source>
</evidence>
<gene>
    <name evidence="3" type="ORF">DEM25_005550</name>
</gene>
<name>A0A3A8AN13_9HYPH</name>
<dbReference type="Proteomes" id="UP000246132">
    <property type="component" value="Unassembled WGS sequence"/>
</dbReference>
<dbReference type="PANTHER" id="PTHR35562:SF2">
    <property type="entry name" value="DNA ENDONUCLEASE SMRA-RELATED"/>
    <property type="match status" value="1"/>
</dbReference>
<dbReference type="EMBL" id="QFWV02000004">
    <property type="protein sequence ID" value="RKF07293.1"/>
    <property type="molecule type" value="Genomic_DNA"/>
</dbReference>
<feature type="compositionally biased region" description="Low complexity" evidence="1">
    <location>
        <begin position="85"/>
        <end position="95"/>
    </location>
</feature>
<protein>
    <submittedName>
        <fullName evidence="3">DNA mismatch repair protein MutS</fullName>
    </submittedName>
</protein>
<keyword evidence="4" id="KW-1185">Reference proteome</keyword>
<dbReference type="SUPFAM" id="SSF160443">
    <property type="entry name" value="SMR domain-like"/>
    <property type="match status" value="1"/>
</dbReference>
<feature type="region of interest" description="Disordered" evidence="1">
    <location>
        <begin position="56"/>
        <end position="111"/>
    </location>
</feature>
<dbReference type="SMART" id="SM00463">
    <property type="entry name" value="SMR"/>
    <property type="match status" value="1"/>
</dbReference>
<dbReference type="Gene3D" id="3.30.1370.110">
    <property type="match status" value="1"/>
</dbReference>
<accession>A0A3A8AN13</accession>
<evidence type="ECO:0000256" key="1">
    <source>
        <dbReference type="SAM" id="MobiDB-lite"/>
    </source>
</evidence>
<feature type="domain" description="Smr" evidence="2">
    <location>
        <begin position="119"/>
        <end position="202"/>
    </location>
</feature>
<comment type="caution">
    <text evidence="3">The sequence shown here is derived from an EMBL/GenBank/DDBJ whole genome shotgun (WGS) entry which is preliminary data.</text>
</comment>
<proteinExistence type="predicted"/>